<keyword evidence="3" id="KW-0804">Transcription</keyword>
<keyword evidence="1" id="KW-0805">Transcription regulation</keyword>
<dbReference type="CDD" id="cd01392">
    <property type="entry name" value="HTH_LacI"/>
    <property type="match status" value="1"/>
</dbReference>
<dbReference type="AlphaFoldDB" id="A0A2M9W786"/>
<organism evidence="5 6">
    <name type="scientific">Pantoea rodasii</name>
    <dbReference type="NCBI Taxonomy" id="1076549"/>
    <lineage>
        <taxon>Bacteria</taxon>
        <taxon>Pseudomonadati</taxon>
        <taxon>Pseudomonadota</taxon>
        <taxon>Gammaproteobacteria</taxon>
        <taxon>Enterobacterales</taxon>
        <taxon>Erwiniaceae</taxon>
        <taxon>Pantoea</taxon>
    </lineage>
</organism>
<dbReference type="PANTHER" id="PTHR30146">
    <property type="entry name" value="LACI-RELATED TRANSCRIPTIONAL REPRESSOR"/>
    <property type="match status" value="1"/>
</dbReference>
<proteinExistence type="predicted"/>
<dbReference type="InterPro" id="IPR010982">
    <property type="entry name" value="Lambda_DNA-bd_dom_sf"/>
</dbReference>
<dbReference type="Pfam" id="PF00356">
    <property type="entry name" value="LacI"/>
    <property type="match status" value="1"/>
</dbReference>
<dbReference type="Proteomes" id="UP000232062">
    <property type="component" value="Unassembled WGS sequence"/>
</dbReference>
<name>A0A2M9W786_9GAMM</name>
<dbReference type="GO" id="GO:0003700">
    <property type="term" value="F:DNA-binding transcription factor activity"/>
    <property type="evidence" value="ECO:0007669"/>
    <property type="project" value="TreeGrafter"/>
</dbReference>
<evidence type="ECO:0000256" key="3">
    <source>
        <dbReference type="ARBA" id="ARBA00023163"/>
    </source>
</evidence>
<feature type="domain" description="HTH lacI-type" evidence="4">
    <location>
        <begin position="3"/>
        <end position="44"/>
    </location>
</feature>
<evidence type="ECO:0000259" key="4">
    <source>
        <dbReference type="PROSITE" id="PS50932"/>
    </source>
</evidence>
<dbReference type="GO" id="GO:0055085">
    <property type="term" value="P:transmembrane transport"/>
    <property type="evidence" value="ECO:0007669"/>
    <property type="project" value="UniProtKB-ARBA"/>
</dbReference>
<dbReference type="Pfam" id="PF13407">
    <property type="entry name" value="Peripla_BP_4"/>
    <property type="match status" value="1"/>
</dbReference>
<dbReference type="InterPro" id="IPR028082">
    <property type="entry name" value="Peripla_BP_I"/>
</dbReference>
<dbReference type="Gene3D" id="1.10.260.40">
    <property type="entry name" value="lambda repressor-like DNA-binding domains"/>
    <property type="match status" value="1"/>
</dbReference>
<evidence type="ECO:0000313" key="5">
    <source>
        <dbReference type="EMBL" id="PJZ03402.1"/>
    </source>
</evidence>
<dbReference type="PROSITE" id="PS50932">
    <property type="entry name" value="HTH_LACI_2"/>
    <property type="match status" value="1"/>
</dbReference>
<dbReference type="EMBL" id="PIQI01000028">
    <property type="protein sequence ID" value="PJZ03402.1"/>
    <property type="molecule type" value="Genomic_DNA"/>
</dbReference>
<dbReference type="SUPFAM" id="SSF53822">
    <property type="entry name" value="Periplasmic binding protein-like I"/>
    <property type="match status" value="1"/>
</dbReference>
<keyword evidence="2" id="KW-0238">DNA-binding</keyword>
<reference evidence="5 6" key="1">
    <citation type="submission" date="2017-11" db="EMBL/GenBank/DDBJ databases">
        <title>The genome sequence of Pantoea rodasii DSM 26611.</title>
        <authorList>
            <person name="Gao J."/>
            <person name="Mao X."/>
            <person name="Sun J."/>
        </authorList>
    </citation>
    <scope>NUCLEOTIDE SEQUENCE [LARGE SCALE GENOMIC DNA]</scope>
    <source>
        <strain evidence="5 6">DSM 26611</strain>
    </source>
</reference>
<accession>A0A2M9W786</accession>
<dbReference type="SUPFAM" id="SSF47413">
    <property type="entry name" value="lambda repressor-like DNA-binding domains"/>
    <property type="match status" value="1"/>
</dbReference>
<dbReference type="InterPro" id="IPR025997">
    <property type="entry name" value="SBP_2_dom"/>
</dbReference>
<dbReference type="Gene3D" id="3.40.50.2300">
    <property type="match status" value="2"/>
</dbReference>
<protein>
    <submittedName>
        <fullName evidence="5">LacI family transcriptional regulator</fullName>
    </submittedName>
</protein>
<evidence type="ECO:0000256" key="1">
    <source>
        <dbReference type="ARBA" id="ARBA00023015"/>
    </source>
</evidence>
<dbReference type="CDD" id="cd06307">
    <property type="entry name" value="PBP1_sugar_binding"/>
    <property type="match status" value="1"/>
</dbReference>
<dbReference type="GO" id="GO:0000976">
    <property type="term" value="F:transcription cis-regulatory region binding"/>
    <property type="evidence" value="ECO:0007669"/>
    <property type="project" value="TreeGrafter"/>
</dbReference>
<comment type="caution">
    <text evidence="5">The sequence shown here is derived from an EMBL/GenBank/DDBJ whole genome shotgun (WGS) entry which is preliminary data.</text>
</comment>
<gene>
    <name evidence="5" type="ORF">PRCB_22765</name>
</gene>
<dbReference type="PANTHER" id="PTHR30146:SF152">
    <property type="entry name" value="TRANSCRIPTIONAL REGULATORY PROTEIN"/>
    <property type="match status" value="1"/>
</dbReference>
<evidence type="ECO:0000256" key="2">
    <source>
        <dbReference type="ARBA" id="ARBA00023125"/>
    </source>
</evidence>
<evidence type="ECO:0000313" key="6">
    <source>
        <dbReference type="Proteomes" id="UP000232062"/>
    </source>
</evidence>
<dbReference type="InterPro" id="IPR000843">
    <property type="entry name" value="HTH_LacI"/>
</dbReference>
<sequence>MKFTLKQIAAQAGVSKATVDRALHSRGAVHARTETRIKQAIRDLELQERTSLASGRTIPLDIILHTPERFSRLVRDALIDEMSHFVSFQLRLRFHCVETISTEEMRKLMLKCANDSYGIILKAENNPLISNTIEELQRHRVPVVTLVTDIPASKRLRYVGMDNVVAGMTAAYLMSQWLKDAVLDVAVVLSSQNFLGEEERVKGFCQGLRLMAPSLNPVWVSEGYGVDGMTFDVMLNTLNNYPNLKAVYCVGGGNAAILRAFRQAGREIVSYIGHDVDEENRFLLTDHKLNAVIQHDLRVDARTVFQTLLTFHGFLPVIEQNHLFSKVNVVTPYNV</sequence>
<dbReference type="OrthoDB" id="5756154at2"/>
<dbReference type="RefSeq" id="WP_100703855.1">
    <property type="nucleotide sequence ID" value="NZ_MLFP01000003.1"/>
</dbReference>
<keyword evidence="6" id="KW-1185">Reference proteome</keyword>
<dbReference type="STRING" id="1076549.HA45_05505"/>
<dbReference type="SMART" id="SM00354">
    <property type="entry name" value="HTH_LACI"/>
    <property type="match status" value="1"/>
</dbReference>